<organism evidence="16 17">
    <name type="scientific">Sphingobium cyanobacteriorum</name>
    <dbReference type="NCBI Taxonomy" id="3063954"/>
    <lineage>
        <taxon>Bacteria</taxon>
        <taxon>Pseudomonadati</taxon>
        <taxon>Pseudomonadota</taxon>
        <taxon>Alphaproteobacteria</taxon>
        <taxon>Sphingomonadales</taxon>
        <taxon>Sphingomonadaceae</taxon>
        <taxon>Sphingobium</taxon>
    </lineage>
</organism>
<keyword evidence="5 11" id="KW-0812">Transmembrane</keyword>
<evidence type="ECO:0000256" key="9">
    <source>
        <dbReference type="ARBA" id="ARBA00023136"/>
    </source>
</evidence>
<feature type="chain" id="PRO_5047413931" evidence="13">
    <location>
        <begin position="32"/>
        <end position="764"/>
    </location>
</feature>
<evidence type="ECO:0000256" key="10">
    <source>
        <dbReference type="ARBA" id="ARBA00023237"/>
    </source>
</evidence>
<comment type="subcellular location">
    <subcellularLocation>
        <location evidence="1 11">Cell outer membrane</location>
        <topology evidence="1 11">Multi-pass membrane protein</topology>
    </subcellularLocation>
</comment>
<keyword evidence="9 11" id="KW-0472">Membrane</keyword>
<keyword evidence="16" id="KW-0675">Receptor</keyword>
<comment type="caution">
    <text evidence="16">The sequence shown here is derived from an EMBL/GenBank/DDBJ whole genome shotgun (WGS) entry which is preliminary data.</text>
</comment>
<keyword evidence="6" id="KW-0408">Iron</keyword>
<evidence type="ECO:0000313" key="16">
    <source>
        <dbReference type="EMBL" id="MDO7835585.1"/>
    </source>
</evidence>
<evidence type="ECO:0000256" key="3">
    <source>
        <dbReference type="ARBA" id="ARBA00022452"/>
    </source>
</evidence>
<evidence type="ECO:0000256" key="13">
    <source>
        <dbReference type="SAM" id="SignalP"/>
    </source>
</evidence>
<keyword evidence="13" id="KW-0732">Signal</keyword>
<gene>
    <name evidence="16" type="ORF">Q4610_11075</name>
</gene>
<evidence type="ECO:0000256" key="8">
    <source>
        <dbReference type="ARBA" id="ARBA00023077"/>
    </source>
</evidence>
<protein>
    <submittedName>
        <fullName evidence="16">TonB-dependent receptor</fullName>
    </submittedName>
</protein>
<keyword evidence="17" id="KW-1185">Reference proteome</keyword>
<dbReference type="Pfam" id="PF07715">
    <property type="entry name" value="Plug"/>
    <property type="match status" value="1"/>
</dbReference>
<evidence type="ECO:0000256" key="7">
    <source>
        <dbReference type="ARBA" id="ARBA00023065"/>
    </source>
</evidence>
<evidence type="ECO:0000259" key="14">
    <source>
        <dbReference type="Pfam" id="PF00593"/>
    </source>
</evidence>
<dbReference type="Gene3D" id="2.40.170.20">
    <property type="entry name" value="TonB-dependent receptor, beta-barrel domain"/>
    <property type="match status" value="1"/>
</dbReference>
<evidence type="ECO:0000256" key="5">
    <source>
        <dbReference type="ARBA" id="ARBA00022692"/>
    </source>
</evidence>
<dbReference type="PROSITE" id="PS52016">
    <property type="entry name" value="TONB_DEPENDENT_REC_3"/>
    <property type="match status" value="1"/>
</dbReference>
<accession>A0ABT8ZPA4</accession>
<dbReference type="SUPFAM" id="SSF56935">
    <property type="entry name" value="Porins"/>
    <property type="match status" value="1"/>
</dbReference>
<evidence type="ECO:0000256" key="1">
    <source>
        <dbReference type="ARBA" id="ARBA00004571"/>
    </source>
</evidence>
<keyword evidence="2 11" id="KW-0813">Transport</keyword>
<keyword evidence="7" id="KW-0406">Ion transport</keyword>
<keyword evidence="10 11" id="KW-0998">Cell outer membrane</keyword>
<evidence type="ECO:0000256" key="12">
    <source>
        <dbReference type="RuleBase" id="RU003357"/>
    </source>
</evidence>
<evidence type="ECO:0000313" key="17">
    <source>
        <dbReference type="Proteomes" id="UP001176471"/>
    </source>
</evidence>
<evidence type="ECO:0000256" key="11">
    <source>
        <dbReference type="PROSITE-ProRule" id="PRU01360"/>
    </source>
</evidence>
<name>A0ABT8ZPA4_9SPHN</name>
<dbReference type="InterPro" id="IPR000531">
    <property type="entry name" value="Beta-barrel_TonB"/>
</dbReference>
<evidence type="ECO:0000256" key="6">
    <source>
        <dbReference type="ARBA" id="ARBA00023004"/>
    </source>
</evidence>
<dbReference type="EMBL" id="JAUQOM010000004">
    <property type="protein sequence ID" value="MDO7835585.1"/>
    <property type="molecule type" value="Genomic_DNA"/>
</dbReference>
<dbReference type="RefSeq" id="WP_304536009.1">
    <property type="nucleotide sequence ID" value="NZ_JAUQOM010000004.1"/>
</dbReference>
<keyword evidence="3 11" id="KW-1134">Transmembrane beta strand</keyword>
<comment type="similarity">
    <text evidence="11 12">Belongs to the TonB-dependent receptor family.</text>
</comment>
<sequence length="764" mass="82141">MREAFKGVPLSVTLFAGCAIAGLTATTPAWAQAVAEDGARGNEIIVTAQKREERLLDVPVSVSAVSSQALTQQNLVSIRDFYTRIPGIQLSGNNTQDISVRGINAGGATNPTVSILIDDIQVGSSTYLGRPPIPDLDPATIERVEVLRGPQGTLYGASSLGGLIKYVTKAPSLTDFSGRVEAGVNTVKDGGEGWSLRGSVNAPLVSDRIGVMLSAFYRDDPRYIDSIVSPSGATAKDANKNIVWGGRAALLFKPTDTLSVTLAALYQKQDSAGANPIPVCSTCSTTSPSGTTISYDPRGVPDVRTARAAVTAIQNELYLYSAKIALDLDDMQLVSLTAWGRNRQDNVIDATSRFGFLDAIGIYPAGGTYIFSQPLLTNKFTQELRLSGTATAFDWLVGAFYTNERSSLAQAIQREGAAPQLTVYSGTNDSTYEEKAVFGDVTVHLTDKFDVQVGGRYAANQQDYLVASVIDAAAQPIFGPGENHLFRSKENAFTWLFSPSYKFTPDLMAYARIAKGYRPGGPNTETPGAAPTFAADTVINYELGLKGTVLDRMLTFDMAAFVIDWKNIQLQNTSIPSQFVFFENGEKARSRGLEAQATLTPLPGLTITANTAITDAELTKTLDPTIISDDPTIPYVQRLLGRKGDRLPYSARFTGNFGVQQDFAISASGTGYVGFNVNYIGNRYGLLNQNSTTARFERAKLPGYTLVDLRAGLGLSNGIDVNFYVRNLFDKKGITSVDSRNGTQVPQITLVTPRTIGMTASLRF</sequence>
<evidence type="ECO:0000259" key="15">
    <source>
        <dbReference type="Pfam" id="PF07715"/>
    </source>
</evidence>
<dbReference type="Proteomes" id="UP001176471">
    <property type="component" value="Unassembled WGS sequence"/>
</dbReference>
<evidence type="ECO:0000256" key="2">
    <source>
        <dbReference type="ARBA" id="ARBA00022448"/>
    </source>
</evidence>
<feature type="signal peptide" evidence="13">
    <location>
        <begin position="1"/>
        <end position="31"/>
    </location>
</feature>
<dbReference type="PANTHER" id="PTHR32552:SF81">
    <property type="entry name" value="TONB-DEPENDENT OUTER MEMBRANE RECEPTOR"/>
    <property type="match status" value="1"/>
</dbReference>
<keyword evidence="8 12" id="KW-0798">TonB box</keyword>
<dbReference type="InterPro" id="IPR036942">
    <property type="entry name" value="Beta-barrel_TonB_sf"/>
</dbReference>
<dbReference type="CDD" id="cd01347">
    <property type="entry name" value="ligand_gated_channel"/>
    <property type="match status" value="1"/>
</dbReference>
<feature type="domain" description="TonB-dependent receptor-like beta-barrel" evidence="14">
    <location>
        <begin position="301"/>
        <end position="728"/>
    </location>
</feature>
<feature type="domain" description="TonB-dependent receptor plug" evidence="15">
    <location>
        <begin position="55"/>
        <end position="162"/>
    </location>
</feature>
<proteinExistence type="inferred from homology"/>
<keyword evidence="4" id="KW-0410">Iron transport</keyword>
<dbReference type="InterPro" id="IPR012910">
    <property type="entry name" value="Plug_dom"/>
</dbReference>
<dbReference type="Pfam" id="PF00593">
    <property type="entry name" value="TonB_dep_Rec_b-barrel"/>
    <property type="match status" value="1"/>
</dbReference>
<dbReference type="InterPro" id="IPR039426">
    <property type="entry name" value="TonB-dep_rcpt-like"/>
</dbReference>
<evidence type="ECO:0000256" key="4">
    <source>
        <dbReference type="ARBA" id="ARBA00022496"/>
    </source>
</evidence>
<reference evidence="16" key="1">
    <citation type="submission" date="2023-07" db="EMBL/GenBank/DDBJ databases">
        <title>Bacterial whole genome sequence for Sphingobium sp. HBC34.</title>
        <authorList>
            <person name="Le V."/>
            <person name="Ko S.-R."/>
            <person name="Ahn C.-Y."/>
            <person name="Oh H.-M."/>
        </authorList>
    </citation>
    <scope>NUCLEOTIDE SEQUENCE</scope>
    <source>
        <strain evidence="16">HBC34</strain>
    </source>
</reference>
<dbReference type="PANTHER" id="PTHR32552">
    <property type="entry name" value="FERRICHROME IRON RECEPTOR-RELATED"/>
    <property type="match status" value="1"/>
</dbReference>
<dbReference type="PROSITE" id="PS51257">
    <property type="entry name" value="PROKAR_LIPOPROTEIN"/>
    <property type="match status" value="1"/>
</dbReference>